<evidence type="ECO:0000313" key="3">
    <source>
        <dbReference type="Proteomes" id="UP000287872"/>
    </source>
</evidence>
<organism evidence="2 3">
    <name type="scientific">Clostridium tagluense</name>
    <dbReference type="NCBI Taxonomy" id="360422"/>
    <lineage>
        <taxon>Bacteria</taxon>
        <taxon>Bacillati</taxon>
        <taxon>Bacillota</taxon>
        <taxon>Clostridia</taxon>
        <taxon>Eubacteriales</taxon>
        <taxon>Clostridiaceae</taxon>
        <taxon>Clostridium</taxon>
    </lineage>
</organism>
<name>A0A401UG16_9CLOT</name>
<dbReference type="Gene3D" id="2.60.60.30">
    <property type="entry name" value="sav2460 like domains"/>
    <property type="match status" value="1"/>
</dbReference>
<evidence type="ECO:0000313" key="2">
    <source>
        <dbReference type="EMBL" id="GCD08485.1"/>
    </source>
</evidence>
<evidence type="ECO:0000259" key="1">
    <source>
        <dbReference type="Pfam" id="PF02342"/>
    </source>
</evidence>
<reference evidence="2 3" key="1">
    <citation type="submission" date="2018-11" db="EMBL/GenBank/DDBJ databases">
        <title>Genome sequencing and assembly of Clostridium tagluense strain A121.</title>
        <authorList>
            <person name="Murakami T."/>
            <person name="Segawa T."/>
            <person name="Shcherbakova V.A."/>
            <person name="Mori H."/>
            <person name="Yoshimura Y."/>
        </authorList>
    </citation>
    <scope>NUCLEOTIDE SEQUENCE [LARGE SCALE GENOMIC DNA]</scope>
    <source>
        <strain evidence="2 3">A121</strain>
    </source>
</reference>
<protein>
    <submittedName>
        <fullName evidence="2">Stress response protein SCP2</fullName>
    </submittedName>
</protein>
<dbReference type="EMBL" id="BHYK01000001">
    <property type="protein sequence ID" value="GCD08485.1"/>
    <property type="molecule type" value="Genomic_DNA"/>
</dbReference>
<dbReference type="AlphaFoldDB" id="A0A401UG16"/>
<feature type="domain" description="TerD" evidence="1">
    <location>
        <begin position="1"/>
        <end position="187"/>
    </location>
</feature>
<dbReference type="CDD" id="cd06974">
    <property type="entry name" value="TerD_like"/>
    <property type="match status" value="1"/>
</dbReference>
<sequence length="188" mass="20163">MGVNLIKGQKVDLTKGNAALKALVVGLGWDGSNGGDTIDCDASALMLGENGKLSSNKGIIYFGNKSSKCKSVIHQGDNLTGAGAGDDEQIVIDLTKVPEDIAKIVFVVNIYNCASKRQHFGMIKNAYIRIMDKSANGELVKFNLSNDYDNMTSLIMGEVYRNNGEWKFTATGEGATATGIKELSARYN</sequence>
<keyword evidence="3" id="KW-1185">Reference proteome</keyword>
<dbReference type="InterPro" id="IPR003325">
    <property type="entry name" value="TerD"/>
</dbReference>
<dbReference type="OrthoDB" id="4123258at2"/>
<comment type="caution">
    <text evidence="2">The sequence shown here is derived from an EMBL/GenBank/DDBJ whole genome shotgun (WGS) entry which is preliminary data.</text>
</comment>
<dbReference type="InterPro" id="IPR051324">
    <property type="entry name" value="Stress/Tellurium_Resist"/>
</dbReference>
<accession>A0A401UG16</accession>
<dbReference type="PANTHER" id="PTHR32097:SF15">
    <property type="entry name" value="STRESS RESPONSE PROTEIN SCP2"/>
    <property type="match status" value="1"/>
</dbReference>
<dbReference type="Proteomes" id="UP000287872">
    <property type="component" value="Unassembled WGS sequence"/>
</dbReference>
<dbReference type="Pfam" id="PF02342">
    <property type="entry name" value="TerD"/>
    <property type="match status" value="1"/>
</dbReference>
<gene>
    <name evidence="2" type="primary">yceC_1</name>
    <name evidence="2" type="ORF">Ctaglu_01080</name>
</gene>
<dbReference type="RefSeq" id="WP_124997000.1">
    <property type="nucleotide sequence ID" value="NZ_BHYK01000001.1"/>
</dbReference>
<dbReference type="PANTHER" id="PTHR32097">
    <property type="entry name" value="CAMP-BINDING PROTEIN 1-RELATED"/>
    <property type="match status" value="1"/>
</dbReference>
<proteinExistence type="predicted"/>